<sequence>MCSLQYPADPGLLYLLAVFATSMMVTSSFALDGARFRYFGTWDGVKRSMTSSREVARKSTTSSFVGEIGLVNAEAAKVGSWNFKLLQTPQVTWQELQSHWDVNELLLHMRPMTPANFGGTDDTASSSRTSPEPLVLHARCQAPLQDMSK</sequence>
<gene>
    <name evidence="2" type="ORF">L210DRAFT_3504497</name>
</gene>
<evidence type="ECO:0000256" key="1">
    <source>
        <dbReference type="SAM" id="Phobius"/>
    </source>
</evidence>
<proteinExistence type="predicted"/>
<keyword evidence="1" id="KW-0472">Membrane</keyword>
<feature type="transmembrane region" description="Helical" evidence="1">
    <location>
        <begin position="12"/>
        <end position="31"/>
    </location>
</feature>
<keyword evidence="3" id="KW-1185">Reference proteome</keyword>
<comment type="caution">
    <text evidence="2">The sequence shown here is derived from an EMBL/GenBank/DDBJ whole genome shotgun (WGS) entry which is preliminary data.</text>
</comment>
<name>A0AAD4GDU5_BOLED</name>
<reference evidence="2" key="1">
    <citation type="submission" date="2019-10" db="EMBL/GenBank/DDBJ databases">
        <authorList>
            <consortium name="DOE Joint Genome Institute"/>
            <person name="Kuo A."/>
            <person name="Miyauchi S."/>
            <person name="Kiss E."/>
            <person name="Drula E."/>
            <person name="Kohler A."/>
            <person name="Sanchez-Garcia M."/>
            <person name="Andreopoulos B."/>
            <person name="Barry K.W."/>
            <person name="Bonito G."/>
            <person name="Buee M."/>
            <person name="Carver A."/>
            <person name="Chen C."/>
            <person name="Cichocki N."/>
            <person name="Clum A."/>
            <person name="Culley D."/>
            <person name="Crous P.W."/>
            <person name="Fauchery L."/>
            <person name="Girlanda M."/>
            <person name="Hayes R."/>
            <person name="Keri Z."/>
            <person name="LaButti K."/>
            <person name="Lipzen A."/>
            <person name="Lombard V."/>
            <person name="Magnuson J."/>
            <person name="Maillard F."/>
            <person name="Morin E."/>
            <person name="Murat C."/>
            <person name="Nolan M."/>
            <person name="Ohm R."/>
            <person name="Pangilinan J."/>
            <person name="Pereira M."/>
            <person name="Perotto S."/>
            <person name="Peter M."/>
            <person name="Riley R."/>
            <person name="Sitrit Y."/>
            <person name="Stielow B."/>
            <person name="Szollosi G."/>
            <person name="Zifcakova L."/>
            <person name="Stursova M."/>
            <person name="Spatafora J.W."/>
            <person name="Tedersoo L."/>
            <person name="Vaario L.-M."/>
            <person name="Yamada A."/>
            <person name="Yan M."/>
            <person name="Wang P."/>
            <person name="Xu J."/>
            <person name="Bruns T."/>
            <person name="Baldrian P."/>
            <person name="Vilgalys R."/>
            <person name="Henrissat B."/>
            <person name="Grigoriev I.V."/>
            <person name="Hibbett D."/>
            <person name="Nagy L.G."/>
            <person name="Martin F.M."/>
        </authorList>
    </citation>
    <scope>NUCLEOTIDE SEQUENCE</scope>
    <source>
        <strain evidence="2">BED1</strain>
    </source>
</reference>
<organism evidence="2 3">
    <name type="scientific">Boletus edulis BED1</name>
    <dbReference type="NCBI Taxonomy" id="1328754"/>
    <lineage>
        <taxon>Eukaryota</taxon>
        <taxon>Fungi</taxon>
        <taxon>Dikarya</taxon>
        <taxon>Basidiomycota</taxon>
        <taxon>Agaricomycotina</taxon>
        <taxon>Agaricomycetes</taxon>
        <taxon>Agaricomycetidae</taxon>
        <taxon>Boletales</taxon>
        <taxon>Boletineae</taxon>
        <taxon>Boletaceae</taxon>
        <taxon>Boletoideae</taxon>
        <taxon>Boletus</taxon>
    </lineage>
</organism>
<accession>A0AAD4GDU5</accession>
<dbReference type="Proteomes" id="UP001194468">
    <property type="component" value="Unassembled WGS sequence"/>
</dbReference>
<protein>
    <submittedName>
        <fullName evidence="2">Uncharacterized protein</fullName>
    </submittedName>
</protein>
<dbReference type="EMBL" id="WHUW01000014">
    <property type="protein sequence ID" value="KAF8439381.1"/>
    <property type="molecule type" value="Genomic_DNA"/>
</dbReference>
<evidence type="ECO:0000313" key="3">
    <source>
        <dbReference type="Proteomes" id="UP001194468"/>
    </source>
</evidence>
<reference evidence="2" key="2">
    <citation type="journal article" date="2020" name="Nat. Commun.">
        <title>Large-scale genome sequencing of mycorrhizal fungi provides insights into the early evolution of symbiotic traits.</title>
        <authorList>
            <person name="Miyauchi S."/>
            <person name="Kiss E."/>
            <person name="Kuo A."/>
            <person name="Drula E."/>
            <person name="Kohler A."/>
            <person name="Sanchez-Garcia M."/>
            <person name="Morin E."/>
            <person name="Andreopoulos B."/>
            <person name="Barry K.W."/>
            <person name="Bonito G."/>
            <person name="Buee M."/>
            <person name="Carver A."/>
            <person name="Chen C."/>
            <person name="Cichocki N."/>
            <person name="Clum A."/>
            <person name="Culley D."/>
            <person name="Crous P.W."/>
            <person name="Fauchery L."/>
            <person name="Girlanda M."/>
            <person name="Hayes R.D."/>
            <person name="Keri Z."/>
            <person name="LaButti K."/>
            <person name="Lipzen A."/>
            <person name="Lombard V."/>
            <person name="Magnuson J."/>
            <person name="Maillard F."/>
            <person name="Murat C."/>
            <person name="Nolan M."/>
            <person name="Ohm R.A."/>
            <person name="Pangilinan J."/>
            <person name="Pereira M.F."/>
            <person name="Perotto S."/>
            <person name="Peter M."/>
            <person name="Pfister S."/>
            <person name="Riley R."/>
            <person name="Sitrit Y."/>
            <person name="Stielow J.B."/>
            <person name="Szollosi G."/>
            <person name="Zifcakova L."/>
            <person name="Stursova M."/>
            <person name="Spatafora J.W."/>
            <person name="Tedersoo L."/>
            <person name="Vaario L.M."/>
            <person name="Yamada A."/>
            <person name="Yan M."/>
            <person name="Wang P."/>
            <person name="Xu J."/>
            <person name="Bruns T."/>
            <person name="Baldrian P."/>
            <person name="Vilgalys R."/>
            <person name="Dunand C."/>
            <person name="Henrissat B."/>
            <person name="Grigoriev I.V."/>
            <person name="Hibbett D."/>
            <person name="Nagy L.G."/>
            <person name="Martin F.M."/>
        </authorList>
    </citation>
    <scope>NUCLEOTIDE SEQUENCE</scope>
    <source>
        <strain evidence="2">BED1</strain>
    </source>
</reference>
<keyword evidence="1" id="KW-0812">Transmembrane</keyword>
<keyword evidence="1" id="KW-1133">Transmembrane helix</keyword>
<evidence type="ECO:0000313" key="2">
    <source>
        <dbReference type="EMBL" id="KAF8439381.1"/>
    </source>
</evidence>
<dbReference type="AlphaFoldDB" id="A0AAD4GDU5"/>